<name>A0A9P5TKS3_GYMJU</name>
<feature type="compositionally biased region" description="Polar residues" evidence="1">
    <location>
        <begin position="135"/>
        <end position="163"/>
    </location>
</feature>
<comment type="caution">
    <text evidence="2">The sequence shown here is derived from an EMBL/GenBank/DDBJ whole genome shotgun (WGS) entry which is preliminary data.</text>
</comment>
<keyword evidence="3" id="KW-1185">Reference proteome</keyword>
<gene>
    <name evidence="2" type="ORF">CPB84DRAFT_1849979</name>
</gene>
<reference evidence="2" key="1">
    <citation type="submission" date="2020-11" db="EMBL/GenBank/DDBJ databases">
        <authorList>
            <consortium name="DOE Joint Genome Institute"/>
            <person name="Ahrendt S."/>
            <person name="Riley R."/>
            <person name="Andreopoulos W."/>
            <person name="LaButti K."/>
            <person name="Pangilinan J."/>
            <person name="Ruiz-duenas F.J."/>
            <person name="Barrasa J.M."/>
            <person name="Sanchez-Garcia M."/>
            <person name="Camarero S."/>
            <person name="Miyauchi S."/>
            <person name="Serrano A."/>
            <person name="Linde D."/>
            <person name="Babiker R."/>
            <person name="Drula E."/>
            <person name="Ayuso-Fernandez I."/>
            <person name="Pacheco R."/>
            <person name="Padilla G."/>
            <person name="Ferreira P."/>
            <person name="Barriuso J."/>
            <person name="Kellner H."/>
            <person name="Castanera R."/>
            <person name="Alfaro M."/>
            <person name="Ramirez L."/>
            <person name="Pisabarro A.G."/>
            <person name="Kuo A."/>
            <person name="Tritt A."/>
            <person name="Lipzen A."/>
            <person name="He G."/>
            <person name="Yan M."/>
            <person name="Ng V."/>
            <person name="Cullen D."/>
            <person name="Martin F."/>
            <person name="Rosso M.-N."/>
            <person name="Henrissat B."/>
            <person name="Hibbett D."/>
            <person name="Martinez A.T."/>
            <person name="Grigoriev I.V."/>
        </authorList>
    </citation>
    <scope>NUCLEOTIDE SEQUENCE</scope>
    <source>
        <strain evidence="2">AH 44721</strain>
    </source>
</reference>
<proteinExistence type="predicted"/>
<dbReference type="EMBL" id="JADNYJ010000093">
    <property type="protein sequence ID" value="KAF8886858.1"/>
    <property type="molecule type" value="Genomic_DNA"/>
</dbReference>
<dbReference type="Proteomes" id="UP000724874">
    <property type="component" value="Unassembled WGS sequence"/>
</dbReference>
<sequence>MPSKSTISFFQGANNVTISGSDFSIINSDRDMTMYNYGNGRQAPRPQAAVGPSAVPLNVDLDEIKNVGLKGNSHQNGNVNASLTAHLTMQSNINLNGTNAMVSAMQGYDNDNHSSTPGLETVTISSQPIHFVHTPQPTQRNSFNSPNLTQPSNTSPSSQGCQHQCFTPGPFNLNLNLNPNPNPNPNLCPGSFWPYAPCTPHVPPPPPPASCVCSTVMYVQPPTPQATTPQATTPQELTPPGIFQVKVQGEGRSADVSIDSDSTVPN</sequence>
<dbReference type="AlphaFoldDB" id="A0A9P5TKS3"/>
<evidence type="ECO:0000256" key="1">
    <source>
        <dbReference type="SAM" id="MobiDB-lite"/>
    </source>
</evidence>
<protein>
    <submittedName>
        <fullName evidence="2">Uncharacterized protein</fullName>
    </submittedName>
</protein>
<evidence type="ECO:0000313" key="2">
    <source>
        <dbReference type="EMBL" id="KAF8886858.1"/>
    </source>
</evidence>
<feature type="region of interest" description="Disordered" evidence="1">
    <location>
        <begin position="134"/>
        <end position="163"/>
    </location>
</feature>
<organism evidence="2 3">
    <name type="scientific">Gymnopilus junonius</name>
    <name type="common">Spectacular rustgill mushroom</name>
    <name type="synonym">Gymnopilus spectabilis subsp. junonius</name>
    <dbReference type="NCBI Taxonomy" id="109634"/>
    <lineage>
        <taxon>Eukaryota</taxon>
        <taxon>Fungi</taxon>
        <taxon>Dikarya</taxon>
        <taxon>Basidiomycota</taxon>
        <taxon>Agaricomycotina</taxon>
        <taxon>Agaricomycetes</taxon>
        <taxon>Agaricomycetidae</taxon>
        <taxon>Agaricales</taxon>
        <taxon>Agaricineae</taxon>
        <taxon>Hymenogastraceae</taxon>
        <taxon>Gymnopilus</taxon>
    </lineage>
</organism>
<accession>A0A9P5TKS3</accession>
<feature type="region of interest" description="Disordered" evidence="1">
    <location>
        <begin position="247"/>
        <end position="266"/>
    </location>
</feature>
<evidence type="ECO:0000313" key="3">
    <source>
        <dbReference type="Proteomes" id="UP000724874"/>
    </source>
</evidence>